<feature type="transmembrane region" description="Helical" evidence="5">
    <location>
        <begin position="71"/>
        <end position="90"/>
    </location>
</feature>
<dbReference type="GO" id="GO:0016020">
    <property type="term" value="C:membrane"/>
    <property type="evidence" value="ECO:0007669"/>
    <property type="project" value="UniProtKB-SubCell"/>
</dbReference>
<protein>
    <submittedName>
        <fullName evidence="7">RDD family protein</fullName>
    </submittedName>
</protein>
<evidence type="ECO:0000256" key="2">
    <source>
        <dbReference type="ARBA" id="ARBA00022692"/>
    </source>
</evidence>
<evidence type="ECO:0000256" key="3">
    <source>
        <dbReference type="ARBA" id="ARBA00022989"/>
    </source>
</evidence>
<dbReference type="Proteomes" id="UP000322791">
    <property type="component" value="Unassembled WGS sequence"/>
</dbReference>
<organism evidence="7 8">
    <name type="scientific">Hymenobacter lutimineralis</name>
    <dbReference type="NCBI Taxonomy" id="2606448"/>
    <lineage>
        <taxon>Bacteria</taxon>
        <taxon>Pseudomonadati</taxon>
        <taxon>Bacteroidota</taxon>
        <taxon>Cytophagia</taxon>
        <taxon>Cytophagales</taxon>
        <taxon>Hymenobacteraceae</taxon>
        <taxon>Hymenobacter</taxon>
    </lineage>
</organism>
<comment type="caution">
    <text evidence="7">The sequence shown here is derived from an EMBL/GenBank/DDBJ whole genome shotgun (WGS) entry which is preliminary data.</text>
</comment>
<keyword evidence="4 5" id="KW-0472">Membrane</keyword>
<dbReference type="PANTHER" id="PTHR38480">
    <property type="entry name" value="SLR0254 PROTEIN"/>
    <property type="match status" value="1"/>
</dbReference>
<keyword evidence="3 5" id="KW-1133">Transmembrane helix</keyword>
<sequence>MALNFLGPAPRLSYQLMSPIRIQTTQNVTVEYEVASVGERILAAIIDNLILIAWLFAWVLLFSLVGVQDQILSVMVALLVGIPFVFYHLACEVFFNGQSLGKKARHIKVIRLDGTPPRFGDYLLRWLLRLIDTGLFSGLIAVITIVSNGRGQRLGDIAAGTSVISTKPRQGAGALAPTFTEPGYVVIFPQASLLADHDVATIRQLVHTGLERENYLLLNEVANKVKSLTGIQTDLPDEAFLRTILRDHAHLAAQA</sequence>
<feature type="transmembrane region" description="Helical" evidence="5">
    <location>
        <begin position="126"/>
        <end position="146"/>
    </location>
</feature>
<dbReference type="EMBL" id="VTHL01000012">
    <property type="protein sequence ID" value="TYZ08701.1"/>
    <property type="molecule type" value="Genomic_DNA"/>
</dbReference>
<dbReference type="Pfam" id="PF06271">
    <property type="entry name" value="RDD"/>
    <property type="match status" value="1"/>
</dbReference>
<evidence type="ECO:0000256" key="1">
    <source>
        <dbReference type="ARBA" id="ARBA00004141"/>
    </source>
</evidence>
<dbReference type="PANTHER" id="PTHR38480:SF1">
    <property type="entry name" value="SLR0254 PROTEIN"/>
    <property type="match status" value="1"/>
</dbReference>
<evidence type="ECO:0000256" key="5">
    <source>
        <dbReference type="SAM" id="Phobius"/>
    </source>
</evidence>
<evidence type="ECO:0000256" key="4">
    <source>
        <dbReference type="ARBA" id="ARBA00023136"/>
    </source>
</evidence>
<keyword evidence="8" id="KW-1185">Reference proteome</keyword>
<accession>A0A5D6UY65</accession>
<reference evidence="7 8" key="1">
    <citation type="submission" date="2019-08" db="EMBL/GenBank/DDBJ databases">
        <authorList>
            <person name="Seo M.-J."/>
        </authorList>
    </citation>
    <scope>NUCLEOTIDE SEQUENCE [LARGE SCALE GENOMIC DNA]</scope>
    <source>
        <strain evidence="7 8">KIGAM108</strain>
    </source>
</reference>
<evidence type="ECO:0000259" key="6">
    <source>
        <dbReference type="Pfam" id="PF06271"/>
    </source>
</evidence>
<feature type="domain" description="RDD" evidence="6">
    <location>
        <begin position="34"/>
        <end position="160"/>
    </location>
</feature>
<dbReference type="InterPro" id="IPR010432">
    <property type="entry name" value="RDD"/>
</dbReference>
<gene>
    <name evidence="7" type="ORF">FY528_12585</name>
</gene>
<evidence type="ECO:0000313" key="8">
    <source>
        <dbReference type="Proteomes" id="UP000322791"/>
    </source>
</evidence>
<name>A0A5D6UY65_9BACT</name>
<feature type="transmembrane region" description="Helical" evidence="5">
    <location>
        <begin position="41"/>
        <end position="64"/>
    </location>
</feature>
<comment type="subcellular location">
    <subcellularLocation>
        <location evidence="1">Membrane</location>
        <topology evidence="1">Multi-pass membrane protein</topology>
    </subcellularLocation>
</comment>
<keyword evidence="2 5" id="KW-0812">Transmembrane</keyword>
<proteinExistence type="predicted"/>
<dbReference type="AlphaFoldDB" id="A0A5D6UY65"/>
<evidence type="ECO:0000313" key="7">
    <source>
        <dbReference type="EMBL" id="TYZ08701.1"/>
    </source>
</evidence>